<dbReference type="GO" id="GO:0020037">
    <property type="term" value="F:heme binding"/>
    <property type="evidence" value="ECO:0007669"/>
    <property type="project" value="InterPro"/>
</dbReference>
<dbReference type="EMBL" id="LIAE01010141">
    <property type="protein sequence ID" value="PAV66214.1"/>
    <property type="molecule type" value="Genomic_DNA"/>
</dbReference>
<evidence type="ECO:0000313" key="3">
    <source>
        <dbReference type="EMBL" id="PAV66214.1"/>
    </source>
</evidence>
<dbReference type="STRING" id="2018661.A0A2A2JX06"/>
<dbReference type="SUPFAM" id="SSF48264">
    <property type="entry name" value="Cytochrome P450"/>
    <property type="match status" value="1"/>
</dbReference>
<dbReference type="Gene3D" id="1.10.630.10">
    <property type="entry name" value="Cytochrome P450"/>
    <property type="match status" value="1"/>
</dbReference>
<comment type="similarity">
    <text evidence="1">Belongs to the cytochrome P450 family.</text>
</comment>
<gene>
    <name evidence="3" type="ORF">WR25_11759</name>
</gene>
<comment type="caution">
    <text evidence="3">The sequence shown here is derived from an EMBL/GenBank/DDBJ whole genome shotgun (WGS) entry which is preliminary data.</text>
</comment>
<keyword evidence="2" id="KW-0560">Oxidoreductase</keyword>
<dbReference type="InterPro" id="IPR002401">
    <property type="entry name" value="Cyt_P450_E_grp-I"/>
</dbReference>
<dbReference type="InterPro" id="IPR001128">
    <property type="entry name" value="Cyt_P450"/>
</dbReference>
<dbReference type="GO" id="GO:0005506">
    <property type="term" value="F:iron ion binding"/>
    <property type="evidence" value="ECO:0007669"/>
    <property type="project" value="InterPro"/>
</dbReference>
<evidence type="ECO:0008006" key="5">
    <source>
        <dbReference type="Google" id="ProtNLM"/>
    </source>
</evidence>
<dbReference type="GO" id="GO:0016705">
    <property type="term" value="F:oxidoreductase activity, acting on paired donors, with incorporation or reduction of molecular oxygen"/>
    <property type="evidence" value="ECO:0007669"/>
    <property type="project" value="InterPro"/>
</dbReference>
<dbReference type="PRINTS" id="PR00385">
    <property type="entry name" value="P450"/>
</dbReference>
<keyword evidence="4" id="KW-1185">Reference proteome</keyword>
<dbReference type="Proteomes" id="UP000218231">
    <property type="component" value="Unassembled WGS sequence"/>
</dbReference>
<proteinExistence type="inferred from homology"/>
<evidence type="ECO:0000256" key="2">
    <source>
        <dbReference type="ARBA" id="ARBA00023033"/>
    </source>
</evidence>
<dbReference type="PRINTS" id="PR00463">
    <property type="entry name" value="EP450I"/>
</dbReference>
<reference evidence="3 4" key="1">
    <citation type="journal article" date="2017" name="Curr. Biol.">
        <title>Genome architecture and evolution of a unichromosomal asexual nematode.</title>
        <authorList>
            <person name="Fradin H."/>
            <person name="Zegar C."/>
            <person name="Gutwein M."/>
            <person name="Lucas J."/>
            <person name="Kovtun M."/>
            <person name="Corcoran D."/>
            <person name="Baugh L.R."/>
            <person name="Kiontke K."/>
            <person name="Gunsalus K."/>
            <person name="Fitch D.H."/>
            <person name="Piano F."/>
        </authorList>
    </citation>
    <scope>NUCLEOTIDE SEQUENCE [LARGE SCALE GENOMIC DNA]</scope>
    <source>
        <strain evidence="3">PF1309</strain>
    </source>
</reference>
<keyword evidence="2" id="KW-0503">Monooxygenase</keyword>
<evidence type="ECO:0000256" key="1">
    <source>
        <dbReference type="ARBA" id="ARBA00010617"/>
    </source>
</evidence>
<accession>A0A2A2JX06</accession>
<dbReference type="GO" id="GO:0004497">
    <property type="term" value="F:monooxygenase activity"/>
    <property type="evidence" value="ECO:0007669"/>
    <property type="project" value="UniProtKB-KW"/>
</dbReference>
<dbReference type="PANTHER" id="PTHR24284">
    <property type="entry name" value="CYTOCHROME P450 FAMILY"/>
    <property type="match status" value="1"/>
</dbReference>
<dbReference type="Pfam" id="PF00067">
    <property type="entry name" value="p450"/>
    <property type="match status" value="1"/>
</dbReference>
<sequence length="210" mass="24857">MLGQVKRSLVEMLEQLKTYEGKVFDPRWTIQLCVGNVINESIFGYHYSYKNMDKYVHFVNILQEHFSMVRYYAFIEEEVEKQIATFNKDDNPENFVHAYMQEMQKNPMLDKENLVATTSDFWVAGMETTSTSLRWHILYMIKHQDIQTKVREEIIRVVGHDRLPSLADKTNMPYTQAVIHEIQRHSNMIPFLGYHRCKPIAAKNYNLVSI</sequence>
<dbReference type="OrthoDB" id="1055148at2759"/>
<dbReference type="InterPro" id="IPR036396">
    <property type="entry name" value="Cyt_P450_sf"/>
</dbReference>
<protein>
    <recommendedName>
        <fullName evidence="5">Cytochrome P450</fullName>
    </recommendedName>
</protein>
<organism evidence="3 4">
    <name type="scientific">Diploscapter pachys</name>
    <dbReference type="NCBI Taxonomy" id="2018661"/>
    <lineage>
        <taxon>Eukaryota</taxon>
        <taxon>Metazoa</taxon>
        <taxon>Ecdysozoa</taxon>
        <taxon>Nematoda</taxon>
        <taxon>Chromadorea</taxon>
        <taxon>Rhabditida</taxon>
        <taxon>Rhabditina</taxon>
        <taxon>Rhabditomorpha</taxon>
        <taxon>Rhabditoidea</taxon>
        <taxon>Rhabditidae</taxon>
        <taxon>Diploscapter</taxon>
    </lineage>
</organism>
<name>A0A2A2JX06_9BILA</name>
<evidence type="ECO:0000313" key="4">
    <source>
        <dbReference type="Proteomes" id="UP000218231"/>
    </source>
</evidence>
<dbReference type="PANTHER" id="PTHR24284:SF1">
    <property type="entry name" value="CYTOCHROME P450 FAMILY"/>
    <property type="match status" value="1"/>
</dbReference>
<dbReference type="AlphaFoldDB" id="A0A2A2JX06"/>